<feature type="domain" description="Amidase" evidence="1">
    <location>
        <begin position="89"/>
        <end position="173"/>
    </location>
</feature>
<sequence length="391" mass="40333">MQRSHMVRNGAYRGATPAVAAVPARVSRPVLTRATAPASPMAHLLDAGVLPQQQMMQAGKLSSHALTSQYLARIRSLCSIGARAYAGIEINPDALKIALEMDRERQGHKVRGPLHGIPIVLRDNIATGDRMKTRTQAPLATQASCDSYVAARLRAAGAVIIGKSNLRQWAAVSVPHASASWAGLTILAVDSAADGSIVAPASNCGLVAIKPTGRAAAGQGGEPATAGPMAPSVREAAWLLAALTGERLADGMVLDAAALHGRRIGVARHLFGQCAGTDAVIEQALLVLREQGAELIETPPAPGPGGIAALLCSHELDALVGPTCHGVSQPQCALPQITVPAGVAEGLPVGLSFIGPAHGDMPLIAMAYAYEQATLHRRTPALPSSITQALR</sequence>
<dbReference type="PANTHER" id="PTHR42678:SF34">
    <property type="entry name" value="OS04G0183300 PROTEIN"/>
    <property type="match status" value="1"/>
</dbReference>
<proteinExistence type="predicted"/>
<dbReference type="RefSeq" id="WP_141172506.1">
    <property type="nucleotide sequence ID" value="NZ_CP041185.1"/>
</dbReference>
<dbReference type="Gene3D" id="3.90.1300.10">
    <property type="entry name" value="Amidase signature (AS) domain"/>
    <property type="match status" value="2"/>
</dbReference>
<dbReference type="Proteomes" id="UP000316665">
    <property type="component" value="Chromosome"/>
</dbReference>
<evidence type="ECO:0000313" key="2">
    <source>
        <dbReference type="EMBL" id="QDG73782.1"/>
    </source>
</evidence>
<organism evidence="2 3">
    <name type="scientific">Janthinobacterium tructae</name>
    <dbReference type="NCBI Taxonomy" id="2590869"/>
    <lineage>
        <taxon>Bacteria</taxon>
        <taxon>Pseudomonadati</taxon>
        <taxon>Pseudomonadota</taxon>
        <taxon>Betaproteobacteria</taxon>
        <taxon>Burkholderiales</taxon>
        <taxon>Oxalobacteraceae</taxon>
        <taxon>Janthinobacterium</taxon>
    </lineage>
</organism>
<dbReference type="OrthoDB" id="9811471at2"/>
<dbReference type="PANTHER" id="PTHR42678">
    <property type="entry name" value="AMIDASE"/>
    <property type="match status" value="1"/>
</dbReference>
<reference evidence="2 3" key="1">
    <citation type="submission" date="2019-06" db="EMBL/GenBank/DDBJ databases">
        <title>Complete genome sequence of Janthinobacterium sp. SNU WT3 isolated from diseased rainbow trout.</title>
        <authorList>
            <person name="Oh W.T."/>
            <person name="Park S.C."/>
        </authorList>
    </citation>
    <scope>NUCLEOTIDE SEQUENCE [LARGE SCALE GENOMIC DNA]</scope>
    <source>
        <strain evidence="2 3">SNU WT3</strain>
    </source>
</reference>
<dbReference type="InterPro" id="IPR023631">
    <property type="entry name" value="Amidase_dom"/>
</dbReference>
<protein>
    <recommendedName>
        <fullName evidence="1">Amidase domain-containing protein</fullName>
    </recommendedName>
</protein>
<dbReference type="KEGG" id="jas:FJQ89_27675"/>
<dbReference type="SUPFAM" id="SSF75304">
    <property type="entry name" value="Amidase signature (AS) enzymes"/>
    <property type="match status" value="1"/>
</dbReference>
<accession>A0A4Y6RL76</accession>
<keyword evidence="3" id="KW-1185">Reference proteome</keyword>
<dbReference type="Pfam" id="PF01425">
    <property type="entry name" value="Amidase"/>
    <property type="match status" value="2"/>
</dbReference>
<evidence type="ECO:0000259" key="1">
    <source>
        <dbReference type="Pfam" id="PF01425"/>
    </source>
</evidence>
<name>A0A4Y6RL76_9BURK</name>
<feature type="domain" description="Amidase" evidence="1">
    <location>
        <begin position="182"/>
        <end position="300"/>
    </location>
</feature>
<dbReference type="AlphaFoldDB" id="A0A4Y6RL76"/>
<evidence type="ECO:0000313" key="3">
    <source>
        <dbReference type="Proteomes" id="UP000316665"/>
    </source>
</evidence>
<dbReference type="InterPro" id="IPR036928">
    <property type="entry name" value="AS_sf"/>
</dbReference>
<dbReference type="EMBL" id="CP041185">
    <property type="protein sequence ID" value="QDG73782.1"/>
    <property type="molecule type" value="Genomic_DNA"/>
</dbReference>
<gene>
    <name evidence="2" type="ORF">FJQ89_27675</name>
</gene>